<sequence length="102" mass="10340">MAPPQEGEQCGRPASSVLVWVVTVLLLLAVLGGGGCLVAYVVLPPSEAPGWIPAVGLGLVALPWAFWLATVAYRCVTTRSADRAVAPAAGGGSIRSRDSPGS</sequence>
<reference evidence="1" key="1">
    <citation type="journal article" date="2011" name="Plant Physiol.">
        <title>Comprehensive sequence analysis of 24,783 barley full-length cDNAs derived from 12 clone libraries.</title>
        <authorList>
            <person name="Matsumoto T."/>
            <person name="Tanaka T."/>
            <person name="Sakai H."/>
            <person name="Amano N."/>
            <person name="Kanamori H."/>
            <person name="Kurita K."/>
            <person name="Kikuta A."/>
            <person name="Kamiya K."/>
            <person name="Yamamoto M."/>
            <person name="Ikawa H."/>
            <person name="Fujii N."/>
            <person name="Hori K."/>
            <person name="Itoh T."/>
            <person name="Sato K."/>
        </authorList>
    </citation>
    <scope>NUCLEOTIDE SEQUENCE</scope>
</reference>
<dbReference type="PANTHER" id="PTHR34964">
    <property type="entry name" value="MEMBRANE LIPOPROTEIN-RELATED"/>
    <property type="match status" value="1"/>
</dbReference>
<accession>F2EBL8</accession>
<name>F2EBL8_HORVV</name>
<dbReference type="Gramene" id="HORVU.MOREX.r2.4HG0289440.1">
    <property type="protein sequence ID" value="HORVU.MOREX.r2.4HG0289440.1.CDS.1"/>
    <property type="gene ID" value="HORVU.MOREX.r2.4HG0289440"/>
</dbReference>
<dbReference type="InParanoid" id="F2EBL8"/>
<dbReference type="RefSeq" id="XP_044984165.1">
    <property type="nucleotide sequence ID" value="XM_045128230.1"/>
</dbReference>
<dbReference type="FunCoup" id="F2EBL8">
    <property type="interactions" value="1"/>
</dbReference>
<protein>
    <submittedName>
        <fullName evidence="1">Predicted protein</fullName>
    </submittedName>
</protein>
<dbReference type="PANTHER" id="PTHR34964:SF1">
    <property type="entry name" value="MEMBRANE LIPOPROTEIN"/>
    <property type="match status" value="1"/>
</dbReference>
<dbReference type="EMBL" id="AK373543">
    <property type="protein sequence ID" value="BAK04740.1"/>
    <property type="molecule type" value="mRNA"/>
</dbReference>
<dbReference type="OMA" id="CVWMVTT"/>
<dbReference type="GeneID" id="123451221"/>
<proteinExistence type="evidence at transcript level"/>
<dbReference type="AlphaFoldDB" id="F2EBL8"/>
<dbReference type="KEGG" id="hvg:123451221"/>
<dbReference type="OrthoDB" id="784693at2759"/>
<evidence type="ECO:0000313" key="1">
    <source>
        <dbReference type="EMBL" id="BAK04740.1"/>
    </source>
</evidence>
<organism evidence="1">
    <name type="scientific">Hordeum vulgare subsp. vulgare</name>
    <name type="common">Domesticated barley</name>
    <dbReference type="NCBI Taxonomy" id="112509"/>
    <lineage>
        <taxon>Eukaryota</taxon>
        <taxon>Viridiplantae</taxon>
        <taxon>Streptophyta</taxon>
        <taxon>Embryophyta</taxon>
        <taxon>Tracheophyta</taxon>
        <taxon>Spermatophyta</taxon>
        <taxon>Magnoliopsida</taxon>
        <taxon>Liliopsida</taxon>
        <taxon>Poales</taxon>
        <taxon>Poaceae</taxon>
        <taxon>BOP clade</taxon>
        <taxon>Pooideae</taxon>
        <taxon>Triticodae</taxon>
        <taxon>Triticeae</taxon>
        <taxon>Hordeinae</taxon>
        <taxon>Hordeum</taxon>
    </lineage>
</organism>